<proteinExistence type="predicted"/>
<gene>
    <name evidence="3" type="ORF">G2W53_040824</name>
</gene>
<dbReference type="PANTHER" id="PTHR35317">
    <property type="entry name" value="OS04G0629600 PROTEIN"/>
    <property type="match status" value="1"/>
</dbReference>
<evidence type="ECO:0000256" key="1">
    <source>
        <dbReference type="SAM" id="MobiDB-lite"/>
    </source>
</evidence>
<feature type="compositionally biased region" description="Low complexity" evidence="1">
    <location>
        <begin position="7"/>
        <end position="23"/>
    </location>
</feature>
<dbReference type="OrthoDB" id="1931687at2759"/>
<evidence type="ECO:0000259" key="2">
    <source>
        <dbReference type="Pfam" id="PF13961"/>
    </source>
</evidence>
<organism evidence="3 4">
    <name type="scientific">Senna tora</name>
    <dbReference type="NCBI Taxonomy" id="362788"/>
    <lineage>
        <taxon>Eukaryota</taxon>
        <taxon>Viridiplantae</taxon>
        <taxon>Streptophyta</taxon>
        <taxon>Embryophyta</taxon>
        <taxon>Tracheophyta</taxon>
        <taxon>Spermatophyta</taxon>
        <taxon>Magnoliopsida</taxon>
        <taxon>eudicotyledons</taxon>
        <taxon>Gunneridae</taxon>
        <taxon>Pentapetalae</taxon>
        <taxon>rosids</taxon>
        <taxon>fabids</taxon>
        <taxon>Fabales</taxon>
        <taxon>Fabaceae</taxon>
        <taxon>Caesalpinioideae</taxon>
        <taxon>Cassia clade</taxon>
        <taxon>Senna</taxon>
    </lineage>
</organism>
<dbReference type="InterPro" id="IPR025314">
    <property type="entry name" value="DUF4219"/>
</dbReference>
<dbReference type="PANTHER" id="PTHR35317:SF11">
    <property type="entry name" value="CCHC-TYPE DOMAIN-CONTAINING PROTEIN"/>
    <property type="match status" value="1"/>
</dbReference>
<dbReference type="EMBL" id="JAAIUW010000013">
    <property type="protein sequence ID" value="KAF7801713.1"/>
    <property type="molecule type" value="Genomic_DNA"/>
</dbReference>
<keyword evidence="4" id="KW-1185">Reference proteome</keyword>
<dbReference type="AlphaFoldDB" id="A0A834SDW7"/>
<name>A0A834SDW7_9FABA</name>
<evidence type="ECO:0000313" key="4">
    <source>
        <dbReference type="Proteomes" id="UP000634136"/>
    </source>
</evidence>
<accession>A0A834SDW7</accession>
<evidence type="ECO:0000313" key="3">
    <source>
        <dbReference type="EMBL" id="KAF7801713.1"/>
    </source>
</evidence>
<reference evidence="3" key="1">
    <citation type="submission" date="2020-09" db="EMBL/GenBank/DDBJ databases">
        <title>Genome-Enabled Discovery of Anthraquinone Biosynthesis in Senna tora.</title>
        <authorList>
            <person name="Kang S.-H."/>
            <person name="Pandey R.P."/>
            <person name="Lee C.-M."/>
            <person name="Sim J.-S."/>
            <person name="Jeong J.-T."/>
            <person name="Choi B.-S."/>
            <person name="Jung M."/>
            <person name="Ginzburg D."/>
            <person name="Zhao K."/>
            <person name="Won S.Y."/>
            <person name="Oh T.-J."/>
            <person name="Yu Y."/>
            <person name="Kim N.-H."/>
            <person name="Lee O.R."/>
            <person name="Lee T.-H."/>
            <person name="Bashyal P."/>
            <person name="Kim T.-S."/>
            <person name="Lee W.-H."/>
            <person name="Kawkins C."/>
            <person name="Kim C.-K."/>
            <person name="Kim J.S."/>
            <person name="Ahn B.O."/>
            <person name="Rhee S.Y."/>
            <person name="Sohng J.K."/>
        </authorList>
    </citation>
    <scope>NUCLEOTIDE SEQUENCE</scope>
    <source>
        <tissue evidence="3">Leaf</tissue>
    </source>
</reference>
<feature type="domain" description="DUF4219" evidence="2">
    <location>
        <begin position="62"/>
        <end position="87"/>
    </location>
</feature>
<dbReference type="Pfam" id="PF13961">
    <property type="entry name" value="DUF4219"/>
    <property type="match status" value="1"/>
</dbReference>
<feature type="region of interest" description="Disordered" evidence="1">
    <location>
        <begin position="1"/>
        <end position="29"/>
    </location>
</feature>
<comment type="caution">
    <text evidence="3">The sequence shown here is derived from an EMBL/GenBank/DDBJ whole genome shotgun (WGS) entry which is preliminary data.</text>
</comment>
<sequence length="111" mass="12460">MGSSVRVSGAVHSADSGASGADSGKQKERRVRKLAYQWTFHSGSCRSLFCSILPLLFRSPVFNGENYQMWAVKMTAYLPAMDLWEMVAENVVIEPLPENPTMQQLKIHKEK</sequence>
<protein>
    <recommendedName>
        <fullName evidence="2">DUF4219 domain-containing protein</fullName>
    </recommendedName>
</protein>
<dbReference type="Proteomes" id="UP000634136">
    <property type="component" value="Unassembled WGS sequence"/>
</dbReference>